<organism evidence="2 3">
    <name type="scientific">Verticillium dahliae</name>
    <name type="common">Verticillium wilt</name>
    <dbReference type="NCBI Taxonomy" id="27337"/>
    <lineage>
        <taxon>Eukaryota</taxon>
        <taxon>Fungi</taxon>
        <taxon>Dikarya</taxon>
        <taxon>Ascomycota</taxon>
        <taxon>Pezizomycotina</taxon>
        <taxon>Sordariomycetes</taxon>
        <taxon>Hypocreomycetidae</taxon>
        <taxon>Glomerellales</taxon>
        <taxon>Plectosphaerellaceae</taxon>
        <taxon>Verticillium</taxon>
    </lineage>
</organism>
<feature type="compositionally biased region" description="Polar residues" evidence="1">
    <location>
        <begin position="34"/>
        <end position="45"/>
    </location>
</feature>
<comment type="caution">
    <text evidence="2">The sequence shown here is derived from an EMBL/GenBank/DDBJ whole genome shotgun (WGS) entry which is preliminary data.</text>
</comment>
<feature type="region of interest" description="Disordered" evidence="1">
    <location>
        <begin position="1"/>
        <end position="45"/>
    </location>
</feature>
<reference evidence="2 3" key="1">
    <citation type="submission" date="2018-12" db="EMBL/GenBank/DDBJ databases">
        <title>Genome of Verticillium dahliae isolate Getta Getta.</title>
        <authorList>
            <person name="Gardiner D.M."/>
        </authorList>
    </citation>
    <scope>NUCLEOTIDE SEQUENCE [LARGE SCALE GENOMIC DNA]</scope>
    <source>
        <strain evidence="2 3">Getta Getta</strain>
    </source>
</reference>
<evidence type="ECO:0000256" key="1">
    <source>
        <dbReference type="SAM" id="MobiDB-lite"/>
    </source>
</evidence>
<accession>A0A444S733</accession>
<gene>
    <name evidence="2" type="ORF">VDGE_30638</name>
</gene>
<dbReference type="Proteomes" id="UP000288725">
    <property type="component" value="Chromosome 3"/>
</dbReference>
<dbReference type="AlphaFoldDB" id="A0A444S733"/>
<proteinExistence type="predicted"/>
<protein>
    <submittedName>
        <fullName evidence="2">Uncharacterized protein</fullName>
    </submittedName>
</protein>
<dbReference type="EMBL" id="RSDZ01000019">
    <property type="protein sequence ID" value="RXG49105.1"/>
    <property type="molecule type" value="Genomic_DNA"/>
</dbReference>
<evidence type="ECO:0000313" key="2">
    <source>
        <dbReference type="EMBL" id="RXG49105.1"/>
    </source>
</evidence>
<sequence length="96" mass="10615">MVRYNAAGHQAMPDKRLQQTDIRRVTTPVERQQAEASKSSASTNQTIARLTNRLHQQVPAGTYVSEVTRTASLASFLFLFLVAAPSSPDARHRPLP</sequence>
<evidence type="ECO:0000313" key="3">
    <source>
        <dbReference type="Proteomes" id="UP000288725"/>
    </source>
</evidence>
<name>A0A444S733_VERDA</name>
<feature type="compositionally biased region" description="Basic and acidic residues" evidence="1">
    <location>
        <begin position="12"/>
        <end position="24"/>
    </location>
</feature>